<dbReference type="InterPro" id="IPR040922">
    <property type="entry name" value="Ribosomal_mL59_dom"/>
</dbReference>
<dbReference type="OrthoDB" id="18529at2759"/>
<reference evidence="3" key="2">
    <citation type="submission" date="2015-01" db="EMBL/GenBank/DDBJ databases">
        <title>Evolutionary Origins and Diversification of the Mycorrhizal Mutualists.</title>
        <authorList>
            <consortium name="DOE Joint Genome Institute"/>
            <consortium name="Mycorrhizal Genomics Consortium"/>
            <person name="Kohler A."/>
            <person name="Kuo A."/>
            <person name="Nagy L.G."/>
            <person name="Floudas D."/>
            <person name="Copeland A."/>
            <person name="Barry K.W."/>
            <person name="Cichocki N."/>
            <person name="Veneault-Fourrey C."/>
            <person name="LaButti K."/>
            <person name="Lindquist E.A."/>
            <person name="Lipzen A."/>
            <person name="Lundell T."/>
            <person name="Morin E."/>
            <person name="Murat C."/>
            <person name="Riley R."/>
            <person name="Ohm R."/>
            <person name="Sun H."/>
            <person name="Tunlid A."/>
            <person name="Henrissat B."/>
            <person name="Grigoriev I.V."/>
            <person name="Hibbett D.S."/>
            <person name="Martin F."/>
        </authorList>
    </citation>
    <scope>NUCLEOTIDE SEQUENCE [LARGE SCALE GENOMIC DNA]</scope>
    <source>
        <strain evidence="3">h7</strain>
    </source>
</reference>
<name>A0A0C3BZX6_HEBCY</name>
<dbReference type="InterPro" id="IPR037507">
    <property type="entry name" value="Ribosomal_mL59"/>
</dbReference>
<reference evidence="2 3" key="1">
    <citation type="submission" date="2014-04" db="EMBL/GenBank/DDBJ databases">
        <authorList>
            <consortium name="DOE Joint Genome Institute"/>
            <person name="Kuo A."/>
            <person name="Gay G."/>
            <person name="Dore J."/>
            <person name="Kohler A."/>
            <person name="Nagy L.G."/>
            <person name="Floudas D."/>
            <person name="Copeland A."/>
            <person name="Barry K.W."/>
            <person name="Cichocki N."/>
            <person name="Veneault-Fourrey C."/>
            <person name="LaButti K."/>
            <person name="Lindquist E.A."/>
            <person name="Lipzen A."/>
            <person name="Lundell T."/>
            <person name="Morin E."/>
            <person name="Murat C."/>
            <person name="Sun H."/>
            <person name="Tunlid A."/>
            <person name="Henrissat B."/>
            <person name="Grigoriev I.V."/>
            <person name="Hibbett D.S."/>
            <person name="Martin F."/>
            <person name="Nordberg H.P."/>
            <person name="Cantor M.N."/>
            <person name="Hua S.X."/>
        </authorList>
    </citation>
    <scope>NUCLEOTIDE SEQUENCE [LARGE SCALE GENOMIC DNA]</scope>
    <source>
        <strain evidence="3">h7</strain>
    </source>
</reference>
<dbReference type="AlphaFoldDB" id="A0A0C3BZX6"/>
<evidence type="ECO:0000259" key="1">
    <source>
        <dbReference type="Pfam" id="PF18126"/>
    </source>
</evidence>
<accession>A0A0C3BZX6</accession>
<gene>
    <name evidence="2" type="ORF">M413DRAFT_42864</name>
</gene>
<evidence type="ECO:0000313" key="3">
    <source>
        <dbReference type="Proteomes" id="UP000053424"/>
    </source>
</evidence>
<sequence length="105" mass="12362">NPFVPKKNAKTGRWHEPKFSLRRQADLVKKAHLSDTMNLIPPGPKKAAFELRMRRKVPGAELGIRLYAGKKRMFKGHLWERQQAKRIRKRSILMRDMAARVARYK</sequence>
<dbReference type="Pfam" id="PF18126">
    <property type="entry name" value="Mitoc_mL59"/>
    <property type="match status" value="1"/>
</dbReference>
<dbReference type="STRING" id="686832.A0A0C3BZX6"/>
<dbReference type="GO" id="GO:0003735">
    <property type="term" value="F:structural constituent of ribosome"/>
    <property type="evidence" value="ECO:0007669"/>
    <property type="project" value="InterPro"/>
</dbReference>
<dbReference type="PANTHER" id="PTHR28041">
    <property type="entry name" value="54S RIBOSOMAL PROTEIN L25, MITOCHONDRIAL"/>
    <property type="match status" value="1"/>
</dbReference>
<feature type="non-terminal residue" evidence="2">
    <location>
        <position position="105"/>
    </location>
</feature>
<dbReference type="EMBL" id="KN831778">
    <property type="protein sequence ID" value="KIM42145.1"/>
    <property type="molecule type" value="Genomic_DNA"/>
</dbReference>
<feature type="domain" description="Large ribosomal subunit protein mL59" evidence="1">
    <location>
        <begin position="1"/>
        <end position="105"/>
    </location>
</feature>
<feature type="non-terminal residue" evidence="2">
    <location>
        <position position="1"/>
    </location>
</feature>
<evidence type="ECO:0000313" key="2">
    <source>
        <dbReference type="EMBL" id="KIM42145.1"/>
    </source>
</evidence>
<dbReference type="HOGENOM" id="CLU_2242906_0_0_1"/>
<proteinExistence type="predicted"/>
<protein>
    <recommendedName>
        <fullName evidence="1">Large ribosomal subunit protein mL59 domain-containing protein</fullName>
    </recommendedName>
</protein>
<organism evidence="2 3">
    <name type="scientific">Hebeloma cylindrosporum</name>
    <dbReference type="NCBI Taxonomy" id="76867"/>
    <lineage>
        <taxon>Eukaryota</taxon>
        <taxon>Fungi</taxon>
        <taxon>Dikarya</taxon>
        <taxon>Basidiomycota</taxon>
        <taxon>Agaricomycotina</taxon>
        <taxon>Agaricomycetes</taxon>
        <taxon>Agaricomycetidae</taxon>
        <taxon>Agaricales</taxon>
        <taxon>Agaricineae</taxon>
        <taxon>Hymenogastraceae</taxon>
        <taxon>Hebeloma</taxon>
    </lineage>
</organism>
<dbReference type="PANTHER" id="PTHR28041:SF1">
    <property type="entry name" value="LARGE RIBOSOMAL SUBUNIT PROTEIN ML59"/>
    <property type="match status" value="1"/>
</dbReference>
<dbReference type="Proteomes" id="UP000053424">
    <property type="component" value="Unassembled WGS sequence"/>
</dbReference>
<dbReference type="GO" id="GO:0005762">
    <property type="term" value="C:mitochondrial large ribosomal subunit"/>
    <property type="evidence" value="ECO:0007669"/>
    <property type="project" value="InterPro"/>
</dbReference>
<keyword evidence="3" id="KW-1185">Reference proteome</keyword>